<evidence type="ECO:0000313" key="3">
    <source>
        <dbReference type="Proteomes" id="UP000186594"/>
    </source>
</evidence>
<organism evidence="2 3">
    <name type="scientific">Neolecta irregularis (strain DAH-3)</name>
    <dbReference type="NCBI Taxonomy" id="1198029"/>
    <lineage>
        <taxon>Eukaryota</taxon>
        <taxon>Fungi</taxon>
        <taxon>Dikarya</taxon>
        <taxon>Ascomycota</taxon>
        <taxon>Taphrinomycotina</taxon>
        <taxon>Neolectales</taxon>
        <taxon>Neolectaceae</taxon>
        <taxon>Neolecta</taxon>
    </lineage>
</organism>
<evidence type="ECO:0000313" key="2">
    <source>
        <dbReference type="EMBL" id="OLL22420.1"/>
    </source>
</evidence>
<feature type="compositionally biased region" description="Polar residues" evidence="1">
    <location>
        <begin position="1"/>
        <end position="16"/>
    </location>
</feature>
<dbReference type="Proteomes" id="UP000186594">
    <property type="component" value="Unassembled WGS sequence"/>
</dbReference>
<reference evidence="2 3" key="1">
    <citation type="submission" date="2016-04" db="EMBL/GenBank/DDBJ databases">
        <title>Evolutionary innovation and constraint leading to complex multicellularity in the Ascomycota.</title>
        <authorList>
            <person name="Cisse O."/>
            <person name="Nguyen A."/>
            <person name="Hewitt D.A."/>
            <person name="Jedd G."/>
            <person name="Stajich J.E."/>
        </authorList>
    </citation>
    <scope>NUCLEOTIDE SEQUENCE [LARGE SCALE GENOMIC DNA]</scope>
    <source>
        <strain evidence="2 3">DAH-3</strain>
    </source>
</reference>
<sequence>MQQRTLRSTAAASTSPTKKRKRDPETNIAAPLIPYLFAALSSKPDYGVLDQPIDNATIRYKLKTIQIPSVDEFWRFAKSVLASTSRTKGIIEGESDEPDDIAPPARPYERQALYIQANGQPLFTSLSNKPVIDPILSTTSLAQPLNVIPLPYTPAPTIGAISPGDNDIGRQMKRVFPEDTRVPHYPGLYYGNFASFAPTRDSNEQVPENDAYIESVPFPELDLDELDLKNLLENFQDEIDVDHKLKERFDCTDELGSICPENINCMLRLLQEMQSTRLRISQHSPISEQEQSLGITSSSFSNILANQIRDYLTSRILSLKPSDFGRVKKTILTEGKSYQGSLPPIQVPIAAPPPVATPTMKAPSEDRSRAGTPIGRRTLPRSRK</sequence>
<dbReference type="AlphaFoldDB" id="A0A1U7LID3"/>
<accession>A0A1U7LID3</accession>
<evidence type="ECO:0000256" key="1">
    <source>
        <dbReference type="SAM" id="MobiDB-lite"/>
    </source>
</evidence>
<feature type="region of interest" description="Disordered" evidence="1">
    <location>
        <begin position="1"/>
        <end position="25"/>
    </location>
</feature>
<protein>
    <submittedName>
        <fullName evidence="2">Uncharacterized protein</fullName>
    </submittedName>
</protein>
<comment type="caution">
    <text evidence="2">The sequence shown here is derived from an EMBL/GenBank/DDBJ whole genome shotgun (WGS) entry which is preliminary data.</text>
</comment>
<keyword evidence="3" id="KW-1185">Reference proteome</keyword>
<dbReference type="EMBL" id="LXFE01003343">
    <property type="protein sequence ID" value="OLL22420.1"/>
    <property type="molecule type" value="Genomic_DNA"/>
</dbReference>
<feature type="region of interest" description="Disordered" evidence="1">
    <location>
        <begin position="343"/>
        <end position="384"/>
    </location>
</feature>
<proteinExistence type="predicted"/>
<gene>
    <name evidence="2" type="ORF">NEOLI_001767</name>
</gene>
<name>A0A1U7LID3_NEOID</name>